<dbReference type="SMART" id="SM00967">
    <property type="entry name" value="SpoU_sub_bind"/>
    <property type="match status" value="1"/>
</dbReference>
<evidence type="ECO:0000256" key="2">
    <source>
        <dbReference type="ARBA" id="ARBA00022552"/>
    </source>
</evidence>
<evidence type="ECO:0000256" key="5">
    <source>
        <dbReference type="ARBA" id="ARBA00022691"/>
    </source>
</evidence>
<dbReference type="Gene3D" id="3.40.1280.10">
    <property type="match status" value="1"/>
</dbReference>
<keyword evidence="1 6" id="KW-0963">Cytoplasm</keyword>
<keyword evidence="2 6" id="KW-0698">rRNA processing</keyword>
<dbReference type="PANTHER" id="PTHR46429">
    <property type="entry name" value="23S RRNA (GUANOSINE-2'-O-)-METHYLTRANSFERASE RLMB"/>
    <property type="match status" value="1"/>
</dbReference>
<keyword evidence="4 6" id="KW-0808">Transferase</keyword>
<evidence type="ECO:0000256" key="4">
    <source>
        <dbReference type="ARBA" id="ARBA00022679"/>
    </source>
</evidence>
<protein>
    <recommendedName>
        <fullName evidence="6">23S rRNA (guanosine-2'-O-)-methyltransferase RlmB</fullName>
        <ecNumber evidence="6">2.1.1.185</ecNumber>
    </recommendedName>
    <alternativeName>
        <fullName evidence="6">23S rRNA (guanosine2251 2'-O)-methyltransferase</fullName>
    </alternativeName>
    <alternativeName>
        <fullName evidence="6">23S rRNA Gm2251 2'-O-methyltransferase</fullName>
    </alternativeName>
</protein>
<reference evidence="8 9" key="1">
    <citation type="journal article" date="2010" name="BMC Genomics">
        <title>Unprecedented loss of ammonia assimilation capability in a urease-encoding bacterial mutualist.</title>
        <authorList>
            <person name="Williams L.E."/>
            <person name="Wernegreen J.J."/>
        </authorList>
    </citation>
    <scope>NUCLEOTIDE SEQUENCE [LARGE SCALE GENOMIC DNA]</scope>
    <source>
        <strain evidence="8 9">BVAF</strain>
    </source>
</reference>
<dbReference type="InterPro" id="IPR029028">
    <property type="entry name" value="Alpha/beta_knot_MTases"/>
</dbReference>
<keyword evidence="9" id="KW-1185">Reference proteome</keyword>
<evidence type="ECO:0000313" key="9">
    <source>
        <dbReference type="Proteomes" id="UP000007464"/>
    </source>
</evidence>
<sequence length="248" mass="27761">MSELVYGIHAVQSILDKNPSNILRIYILDKSRNSKLEFLFNQGVILKIKIQEKTRRWLNIKSSGSLHQGIIAEVNKVMCLKESDLLQLIQCYNKVPFLLILDGITDPHNLGACLRSADAAGVHMVIAPRNRSASINSTVRKVSSGSADHVAFLRVTNLLRILKLLQKYDIWIVGTVEKSDREIFDAKLVGPLALVMGSEGYGMRRVTKENCNEIISIPMCGFTSSLNVSVATGICLFEALRQRRNYCR</sequence>
<dbReference type="InterPro" id="IPR013123">
    <property type="entry name" value="SpoU_subst-bd"/>
</dbReference>
<keyword evidence="3 6" id="KW-0489">Methyltransferase</keyword>
<dbReference type="GO" id="GO:0003723">
    <property type="term" value="F:RNA binding"/>
    <property type="evidence" value="ECO:0007669"/>
    <property type="project" value="InterPro"/>
</dbReference>
<organism evidence="8 9">
    <name type="scientific">Blochmanniella vafra (strain BVAF)</name>
    <dbReference type="NCBI Taxonomy" id="859654"/>
    <lineage>
        <taxon>Bacteria</taxon>
        <taxon>Pseudomonadati</taxon>
        <taxon>Pseudomonadota</taxon>
        <taxon>Gammaproteobacteria</taxon>
        <taxon>Enterobacterales</taxon>
        <taxon>Enterobacteriaceae</taxon>
        <taxon>ant endosymbionts</taxon>
        <taxon>Candidatus Blochmanniella</taxon>
    </lineage>
</organism>
<dbReference type="FunFam" id="3.40.1280.10:FF:000008">
    <property type="entry name" value="Group 3 RNA methyltransferase TrmH"/>
    <property type="match status" value="1"/>
</dbReference>
<dbReference type="PANTHER" id="PTHR46429:SF1">
    <property type="entry name" value="23S RRNA (GUANOSINE-2'-O-)-METHYLTRANSFERASE RLMB"/>
    <property type="match status" value="1"/>
</dbReference>
<keyword evidence="5 6" id="KW-0949">S-adenosyl-L-methionine</keyword>
<comment type="subunit">
    <text evidence="6">Homodimer.</text>
</comment>
<dbReference type="NCBIfam" id="TIGR00186">
    <property type="entry name" value="rRNA_methyl_3"/>
    <property type="match status" value="1"/>
</dbReference>
<dbReference type="GO" id="GO:0005829">
    <property type="term" value="C:cytosol"/>
    <property type="evidence" value="ECO:0007669"/>
    <property type="project" value="TreeGrafter"/>
</dbReference>
<dbReference type="OrthoDB" id="9785673at2"/>
<comment type="catalytic activity">
    <reaction evidence="6">
        <text>guanosine(2251) in 23S rRNA + S-adenosyl-L-methionine = 2'-O-methylguanosine(2251) in 23S rRNA + S-adenosyl-L-homocysteine + H(+)</text>
        <dbReference type="Rhea" id="RHEA:24140"/>
        <dbReference type="Rhea" id="RHEA-COMP:10239"/>
        <dbReference type="Rhea" id="RHEA-COMP:10241"/>
        <dbReference type="ChEBI" id="CHEBI:15378"/>
        <dbReference type="ChEBI" id="CHEBI:57856"/>
        <dbReference type="ChEBI" id="CHEBI:59789"/>
        <dbReference type="ChEBI" id="CHEBI:74269"/>
        <dbReference type="ChEBI" id="CHEBI:74445"/>
        <dbReference type="EC" id="2.1.1.185"/>
    </reaction>
</comment>
<dbReference type="STRING" id="859654.BVAF_084"/>
<dbReference type="Proteomes" id="UP000007464">
    <property type="component" value="Chromosome"/>
</dbReference>
<feature type="binding site" evidence="6">
    <location>
        <position position="197"/>
    </location>
    <ligand>
        <name>S-adenosyl-L-methionine</name>
        <dbReference type="ChEBI" id="CHEBI:59789"/>
    </ligand>
</feature>
<dbReference type="Pfam" id="PF08032">
    <property type="entry name" value="SpoU_sub_bind"/>
    <property type="match status" value="1"/>
</dbReference>
<dbReference type="InterPro" id="IPR029026">
    <property type="entry name" value="tRNA_m1G_MTases_N"/>
</dbReference>
<evidence type="ECO:0000259" key="7">
    <source>
        <dbReference type="SMART" id="SM00967"/>
    </source>
</evidence>
<dbReference type="InterPro" id="IPR024915">
    <property type="entry name" value="23S_rRNA_MeTrfase_RlmB"/>
</dbReference>
<dbReference type="CDD" id="cd18103">
    <property type="entry name" value="SpoU-like_RlmB"/>
    <property type="match status" value="1"/>
</dbReference>
<comment type="similarity">
    <text evidence="6">Belongs to the class IV-like SAM-binding methyltransferase superfamily. RNA methyltransferase TrmH family. RlmB subfamily.</text>
</comment>
<dbReference type="SUPFAM" id="SSF75217">
    <property type="entry name" value="alpha/beta knot"/>
    <property type="match status" value="1"/>
</dbReference>
<dbReference type="HOGENOM" id="CLU_021322_0_1_6"/>
<feature type="domain" description="RNA 2-O ribose methyltransferase substrate binding" evidence="7">
    <location>
        <begin position="4"/>
        <end position="80"/>
    </location>
</feature>
<evidence type="ECO:0000256" key="6">
    <source>
        <dbReference type="HAMAP-Rule" id="MF_01887"/>
    </source>
</evidence>
<feature type="binding site" evidence="6">
    <location>
        <position position="226"/>
    </location>
    <ligand>
        <name>S-adenosyl-L-methionine</name>
        <dbReference type="ChEBI" id="CHEBI:59789"/>
    </ligand>
</feature>
<name>E8Q6Q2_BLOVB</name>
<evidence type="ECO:0000256" key="1">
    <source>
        <dbReference type="ARBA" id="ARBA00022490"/>
    </source>
</evidence>
<proteinExistence type="inferred from homology"/>
<dbReference type="GO" id="GO:0070039">
    <property type="term" value="F:rRNA (guanosine-2'-O-)-methyltransferase activity"/>
    <property type="evidence" value="ECO:0007669"/>
    <property type="project" value="UniProtKB-UniRule"/>
</dbReference>
<comment type="subcellular location">
    <subcellularLocation>
        <location evidence="6">Cytoplasm</location>
    </subcellularLocation>
</comment>
<dbReference type="KEGG" id="bva:BVAF_084"/>
<dbReference type="InterPro" id="IPR004441">
    <property type="entry name" value="rRNA_MeTrfase_TrmH"/>
</dbReference>
<dbReference type="RefSeq" id="WP_013516418.1">
    <property type="nucleotide sequence ID" value="NC_014909.2"/>
</dbReference>
<dbReference type="HAMAP" id="MF_01887">
    <property type="entry name" value="23SrRNA_methyltr_B"/>
    <property type="match status" value="1"/>
</dbReference>
<accession>E8Q6Q2</accession>
<feature type="binding site" evidence="6">
    <location>
        <position position="217"/>
    </location>
    <ligand>
        <name>S-adenosyl-L-methionine</name>
        <dbReference type="ChEBI" id="CHEBI:59789"/>
    </ligand>
</feature>
<comment type="function">
    <text evidence="6">Specifically methylates the ribose of guanosine 2251 in 23S rRNA.</text>
</comment>
<evidence type="ECO:0000256" key="3">
    <source>
        <dbReference type="ARBA" id="ARBA00022603"/>
    </source>
</evidence>
<dbReference type="AlphaFoldDB" id="E8Q6Q2"/>
<dbReference type="Gene3D" id="3.30.1330.30">
    <property type="match status" value="1"/>
</dbReference>
<dbReference type="EC" id="2.1.1.185" evidence="6"/>
<dbReference type="SUPFAM" id="SSF55315">
    <property type="entry name" value="L30e-like"/>
    <property type="match status" value="1"/>
</dbReference>
<gene>
    <name evidence="6 8" type="primary">rlmB</name>
    <name evidence="8" type="synonym">yjfH</name>
    <name evidence="8" type="ordered locus">BVAF_084</name>
</gene>
<dbReference type="Pfam" id="PF00588">
    <property type="entry name" value="SpoU_methylase"/>
    <property type="match status" value="1"/>
</dbReference>
<dbReference type="InterPro" id="IPR029064">
    <property type="entry name" value="Ribosomal_eL30-like_sf"/>
</dbReference>
<dbReference type="EMBL" id="CP002189">
    <property type="protein sequence ID" value="ADV33493.1"/>
    <property type="molecule type" value="Genomic_DNA"/>
</dbReference>
<dbReference type="InterPro" id="IPR001537">
    <property type="entry name" value="SpoU_MeTrfase"/>
</dbReference>
<evidence type="ECO:0000313" key="8">
    <source>
        <dbReference type="EMBL" id="ADV33493.1"/>
    </source>
</evidence>